<keyword evidence="6" id="KW-1185">Reference proteome</keyword>
<feature type="non-terminal residue" evidence="5">
    <location>
        <position position="1"/>
    </location>
</feature>
<dbReference type="GO" id="GO:0005634">
    <property type="term" value="C:nucleus"/>
    <property type="evidence" value="ECO:0007669"/>
    <property type="project" value="TreeGrafter"/>
</dbReference>
<organism evidence="5 6">
    <name type="scientific">Polypterus senegalus</name>
    <name type="common">Senegal bichir</name>
    <dbReference type="NCBI Taxonomy" id="55291"/>
    <lineage>
        <taxon>Eukaryota</taxon>
        <taxon>Metazoa</taxon>
        <taxon>Chordata</taxon>
        <taxon>Craniata</taxon>
        <taxon>Vertebrata</taxon>
        <taxon>Euteleostomi</taxon>
        <taxon>Actinopterygii</taxon>
        <taxon>Polypteriformes</taxon>
        <taxon>Polypteridae</taxon>
        <taxon>Polypterus</taxon>
    </lineage>
</organism>
<feature type="non-terminal residue" evidence="5">
    <location>
        <position position="406"/>
    </location>
</feature>
<dbReference type="CDD" id="cd01285">
    <property type="entry name" value="nucleoside_deaminase"/>
    <property type="match status" value="1"/>
</dbReference>
<evidence type="ECO:0000256" key="2">
    <source>
        <dbReference type="ARBA" id="ARBA00022694"/>
    </source>
</evidence>
<keyword evidence="2" id="KW-0819">tRNA processing</keyword>
<dbReference type="InterPro" id="IPR016193">
    <property type="entry name" value="Cytidine_deaminase-like"/>
</dbReference>
<feature type="domain" description="CMP/dCMP-type deaminase" evidence="4">
    <location>
        <begin position="231"/>
        <end position="387"/>
    </location>
</feature>
<evidence type="ECO:0000313" key="5">
    <source>
        <dbReference type="EMBL" id="KAG2458723.1"/>
    </source>
</evidence>
<dbReference type="GO" id="GO:0052717">
    <property type="term" value="F:tRNA-specific adenosine-34 deaminase activity"/>
    <property type="evidence" value="ECO:0007669"/>
    <property type="project" value="TreeGrafter"/>
</dbReference>
<comment type="similarity">
    <text evidence="3">Belongs to the cytidine and deoxycytidylate deaminase family. ADAT3 subfamily.</text>
</comment>
<comment type="caution">
    <text evidence="5">The sequence shown here is derived from an EMBL/GenBank/DDBJ whole genome shotgun (WGS) entry which is preliminary data.</text>
</comment>
<protein>
    <submittedName>
        <fullName evidence="5">ADAT3 protein</fullName>
    </submittedName>
</protein>
<gene>
    <name evidence="5" type="primary">Adat3</name>
    <name evidence="5" type="ORF">GTO96_0020098</name>
</gene>
<dbReference type="Gene3D" id="3.40.140.10">
    <property type="entry name" value="Cytidine Deaminase, domain 2"/>
    <property type="match status" value="1"/>
</dbReference>
<dbReference type="AlphaFoldDB" id="A0A8X7WZI3"/>
<dbReference type="SUPFAM" id="SSF53927">
    <property type="entry name" value="Cytidine deaminase-like"/>
    <property type="match status" value="1"/>
</dbReference>
<evidence type="ECO:0000256" key="1">
    <source>
        <dbReference type="ARBA" id="ARBA00001947"/>
    </source>
</evidence>
<accession>A0A8X7WZI3</accession>
<dbReference type="GO" id="GO:0008033">
    <property type="term" value="P:tRNA processing"/>
    <property type="evidence" value="ECO:0007669"/>
    <property type="project" value="UniProtKB-KW"/>
</dbReference>
<comment type="cofactor">
    <cofactor evidence="1">
        <name>Zn(2+)</name>
        <dbReference type="ChEBI" id="CHEBI:29105"/>
    </cofactor>
</comment>
<dbReference type="GO" id="GO:0005737">
    <property type="term" value="C:cytoplasm"/>
    <property type="evidence" value="ECO:0007669"/>
    <property type="project" value="TreeGrafter"/>
</dbReference>
<dbReference type="PANTHER" id="PTHR11079">
    <property type="entry name" value="CYTOSINE DEAMINASE FAMILY MEMBER"/>
    <property type="match status" value="1"/>
</dbReference>
<dbReference type="PANTHER" id="PTHR11079:SF156">
    <property type="entry name" value="INACTIVE TRNA-SPECIFIC ADENOSINE DEAMINASE-LIKE PROTEIN 3-RELATED"/>
    <property type="match status" value="1"/>
</dbReference>
<dbReference type="EMBL" id="JAATIS010005477">
    <property type="protein sequence ID" value="KAG2458723.1"/>
    <property type="molecule type" value="Genomic_DNA"/>
</dbReference>
<sequence>MWGARATCPSRRGASSSTLPSKTALVDRCEVARLAVRQSARLKRLSCIIRETAWRPDIQSVTWATMEPECKRRKTGTGALLSWDVVPVLSPEQCQDVELLEAYAAPIFNKRETSRLVKELATVCPLDGLPHIKRVRACPDKLSPHPLEVLICLADHKAHTEAPSLDVLLAGAGHIDCSGLGRPFLVRIAARPPLTRLQFEKASCHWPTSFHEDKQVTVALRGDLFTEEHKMRMQTYMELAIQAAVAGRAQGMEAVGAVLVEPDSSSVLAVGHDCRHGPSPLLHAVMVCIDLVAHGQGGGAYTYKDYLACHFVGAHPAAEQEGHEELPYICTGYELYVTREPCIMCAMALVHSRVRRVFFGVPTPDGALGSRYKIHTQKDLNHHYEVFRGVMAHECEQLSSKSAGAF</sequence>
<reference evidence="5 6" key="1">
    <citation type="journal article" date="2021" name="Cell">
        <title>Tracing the genetic footprints of vertebrate landing in non-teleost ray-finned fishes.</title>
        <authorList>
            <person name="Bi X."/>
            <person name="Wang K."/>
            <person name="Yang L."/>
            <person name="Pan H."/>
            <person name="Jiang H."/>
            <person name="Wei Q."/>
            <person name="Fang M."/>
            <person name="Yu H."/>
            <person name="Zhu C."/>
            <person name="Cai Y."/>
            <person name="He Y."/>
            <person name="Gan X."/>
            <person name="Zeng H."/>
            <person name="Yu D."/>
            <person name="Zhu Y."/>
            <person name="Jiang H."/>
            <person name="Qiu Q."/>
            <person name="Yang H."/>
            <person name="Zhang Y.E."/>
            <person name="Wang W."/>
            <person name="Zhu M."/>
            <person name="He S."/>
            <person name="Zhang G."/>
        </authorList>
    </citation>
    <scope>NUCLEOTIDE SEQUENCE [LARGE SCALE GENOMIC DNA]</scope>
    <source>
        <strain evidence="5">Bchr_013</strain>
    </source>
</reference>
<dbReference type="Proteomes" id="UP000886611">
    <property type="component" value="Unassembled WGS sequence"/>
</dbReference>
<dbReference type="PROSITE" id="PS51747">
    <property type="entry name" value="CYT_DCMP_DEAMINASES_2"/>
    <property type="match status" value="1"/>
</dbReference>
<evidence type="ECO:0000256" key="3">
    <source>
        <dbReference type="ARBA" id="ARBA00038160"/>
    </source>
</evidence>
<dbReference type="InterPro" id="IPR002125">
    <property type="entry name" value="CMP_dCMP_dom"/>
</dbReference>
<dbReference type="FunFam" id="3.40.140.10:FF:000062">
    <property type="entry name" value="tRNA-specific adenosine deaminase-like protein 3"/>
    <property type="match status" value="1"/>
</dbReference>
<dbReference type="Pfam" id="PF00383">
    <property type="entry name" value="dCMP_cyt_deam_1"/>
    <property type="match status" value="1"/>
</dbReference>
<proteinExistence type="inferred from homology"/>
<evidence type="ECO:0000313" key="6">
    <source>
        <dbReference type="Proteomes" id="UP000886611"/>
    </source>
</evidence>
<name>A0A8X7WZI3_POLSE</name>
<evidence type="ECO:0000259" key="4">
    <source>
        <dbReference type="PROSITE" id="PS51747"/>
    </source>
</evidence>